<keyword evidence="3" id="KW-0964">Secreted</keyword>
<dbReference type="SUPFAM" id="SSF53474">
    <property type="entry name" value="alpha/beta-Hydrolases"/>
    <property type="match status" value="1"/>
</dbReference>
<evidence type="ECO:0000256" key="4">
    <source>
        <dbReference type="RuleBase" id="RU004262"/>
    </source>
</evidence>
<dbReference type="PRINTS" id="PR00821">
    <property type="entry name" value="TAGLIPASE"/>
</dbReference>
<dbReference type="AlphaFoldDB" id="A0A6P7F364"/>
<comment type="similarity">
    <text evidence="2 4">Belongs to the AB hydrolase superfamily. Lipase family.</text>
</comment>
<reference evidence="7" key="1">
    <citation type="submission" date="2025-08" db="UniProtKB">
        <authorList>
            <consortium name="RefSeq"/>
        </authorList>
    </citation>
    <scope>IDENTIFICATION</scope>
    <source>
        <tissue evidence="7">Whole insect</tissue>
    </source>
</reference>
<evidence type="ECO:0000256" key="2">
    <source>
        <dbReference type="ARBA" id="ARBA00010701"/>
    </source>
</evidence>
<dbReference type="RefSeq" id="XP_028129801.1">
    <property type="nucleotide sequence ID" value="XM_028274000.1"/>
</dbReference>
<dbReference type="InterPro" id="IPR013818">
    <property type="entry name" value="Lipase"/>
</dbReference>
<feature type="chain" id="PRO_5027790031" evidence="5">
    <location>
        <begin position="21"/>
        <end position="335"/>
    </location>
</feature>
<organism evidence="7">
    <name type="scientific">Diabrotica virgifera virgifera</name>
    <name type="common">western corn rootworm</name>
    <dbReference type="NCBI Taxonomy" id="50390"/>
    <lineage>
        <taxon>Eukaryota</taxon>
        <taxon>Metazoa</taxon>
        <taxon>Ecdysozoa</taxon>
        <taxon>Arthropoda</taxon>
        <taxon>Hexapoda</taxon>
        <taxon>Insecta</taxon>
        <taxon>Pterygota</taxon>
        <taxon>Neoptera</taxon>
        <taxon>Endopterygota</taxon>
        <taxon>Coleoptera</taxon>
        <taxon>Polyphaga</taxon>
        <taxon>Cucujiformia</taxon>
        <taxon>Chrysomeloidea</taxon>
        <taxon>Chrysomelidae</taxon>
        <taxon>Galerucinae</taxon>
        <taxon>Diabroticina</taxon>
        <taxon>Diabroticites</taxon>
        <taxon>Diabrotica</taxon>
    </lineage>
</organism>
<protein>
    <submittedName>
        <fullName evidence="7">Lipoprotein lipase-like</fullName>
    </submittedName>
</protein>
<dbReference type="GO" id="GO:0016298">
    <property type="term" value="F:lipase activity"/>
    <property type="evidence" value="ECO:0007669"/>
    <property type="project" value="InterPro"/>
</dbReference>
<evidence type="ECO:0000256" key="5">
    <source>
        <dbReference type="SAM" id="SignalP"/>
    </source>
</evidence>
<dbReference type="PANTHER" id="PTHR11610">
    <property type="entry name" value="LIPASE"/>
    <property type="match status" value="1"/>
</dbReference>
<name>A0A6P7F364_DIAVI</name>
<dbReference type="InParanoid" id="A0A6P7F364"/>
<dbReference type="Pfam" id="PF00151">
    <property type="entry name" value="Lipase"/>
    <property type="match status" value="1"/>
</dbReference>
<proteinExistence type="inferred from homology"/>
<dbReference type="PANTHER" id="PTHR11610:SF190">
    <property type="entry name" value="VITELLOGENIN-3-LIKE PROTEIN"/>
    <property type="match status" value="1"/>
</dbReference>
<dbReference type="OrthoDB" id="199913at2759"/>
<evidence type="ECO:0000259" key="6">
    <source>
        <dbReference type="Pfam" id="PF00151"/>
    </source>
</evidence>
<accession>A0A6P7F364</accession>
<dbReference type="InterPro" id="IPR029058">
    <property type="entry name" value="AB_hydrolase_fold"/>
</dbReference>
<feature type="domain" description="Lipase" evidence="6">
    <location>
        <begin position="53"/>
        <end position="331"/>
    </location>
</feature>
<dbReference type="FunCoup" id="A0A6P7F364">
    <property type="interactions" value="163"/>
</dbReference>
<dbReference type="CDD" id="cd00707">
    <property type="entry name" value="Pancreat_lipase_like"/>
    <property type="match status" value="1"/>
</dbReference>
<evidence type="ECO:0000256" key="3">
    <source>
        <dbReference type="ARBA" id="ARBA00022525"/>
    </source>
</evidence>
<evidence type="ECO:0000313" key="7">
    <source>
        <dbReference type="RefSeq" id="XP_028129801.1"/>
    </source>
</evidence>
<keyword evidence="5" id="KW-0732">Signal</keyword>
<dbReference type="GO" id="GO:0005615">
    <property type="term" value="C:extracellular space"/>
    <property type="evidence" value="ECO:0007669"/>
    <property type="project" value="TreeGrafter"/>
</dbReference>
<evidence type="ECO:0000256" key="1">
    <source>
        <dbReference type="ARBA" id="ARBA00004613"/>
    </source>
</evidence>
<dbReference type="InterPro" id="IPR000734">
    <property type="entry name" value="TAG_lipase"/>
</dbReference>
<dbReference type="GO" id="GO:0016042">
    <property type="term" value="P:lipid catabolic process"/>
    <property type="evidence" value="ECO:0007669"/>
    <property type="project" value="TreeGrafter"/>
</dbReference>
<dbReference type="Gene3D" id="3.40.50.1820">
    <property type="entry name" value="alpha/beta hydrolase"/>
    <property type="match status" value="1"/>
</dbReference>
<comment type="subcellular location">
    <subcellularLocation>
        <location evidence="1">Secreted</location>
    </subcellularLocation>
</comment>
<feature type="signal peptide" evidence="5">
    <location>
        <begin position="1"/>
        <end position="20"/>
    </location>
</feature>
<sequence length="335" mass="37104">MKTLIVQVVFYAIVINSAPTDEDEQSNDLENFLYEDRDGNVQVEYLKLDTPVKLRSSASDVTYFFFSKTNSDSGVEIHNNNVEKLATTSFTPKRETIFVVHGWLGSYESDVNSLVRENMLKNHDVNIFVVDWSPIASDQYIFAQSQVRRVGEYVADFVRSLINEYSLQLDKLTFVGHSLGAHVCGNAGAALNGQVDTIVGLDPAGPLFIASYKDNRIDKDDAINVQVIHTNGGTYPQRGYYDPCGDSDFYANGGQSQPGCRGNSSESCSHARAYEIYAESLTSKDFVGQRCNSYSNYEKGKCDGPKASMGMFQIDKNASGSYYLKTNSESPKTKG</sequence>
<dbReference type="InterPro" id="IPR033906">
    <property type="entry name" value="Lipase_N"/>
</dbReference>
<gene>
    <name evidence="7" type="primary">LOC114325866</name>
</gene>